<evidence type="ECO:0000256" key="2">
    <source>
        <dbReference type="ARBA" id="ARBA00004141"/>
    </source>
</evidence>
<dbReference type="InterPro" id="IPR036097">
    <property type="entry name" value="HisK_dim/P_sf"/>
</dbReference>
<dbReference type="AlphaFoldDB" id="A0A411HM18"/>
<keyword evidence="8 11" id="KW-1133">Transmembrane helix</keyword>
<proteinExistence type="predicted"/>
<evidence type="ECO:0000256" key="7">
    <source>
        <dbReference type="ARBA" id="ARBA00022777"/>
    </source>
</evidence>
<evidence type="ECO:0000256" key="4">
    <source>
        <dbReference type="ARBA" id="ARBA00022553"/>
    </source>
</evidence>
<name>A0A411HM18_9GAMM</name>
<keyword evidence="7 13" id="KW-0418">Kinase</keyword>
<comment type="subcellular location">
    <subcellularLocation>
        <location evidence="2">Membrane</location>
        <topology evidence="2">Multi-pass membrane protein</topology>
    </subcellularLocation>
</comment>
<dbReference type="Pfam" id="PF02518">
    <property type="entry name" value="HATPase_c"/>
    <property type="match status" value="1"/>
</dbReference>
<dbReference type="Pfam" id="PF00512">
    <property type="entry name" value="HisKA"/>
    <property type="match status" value="1"/>
</dbReference>
<evidence type="ECO:0000256" key="10">
    <source>
        <dbReference type="ARBA" id="ARBA00023136"/>
    </source>
</evidence>
<dbReference type="InterPro" id="IPR003661">
    <property type="entry name" value="HisK_dim/P_dom"/>
</dbReference>
<comment type="catalytic activity">
    <reaction evidence="1">
        <text>ATP + protein L-histidine = ADP + protein N-phospho-L-histidine.</text>
        <dbReference type="EC" id="2.7.13.3"/>
    </reaction>
</comment>
<dbReference type="InterPro" id="IPR050428">
    <property type="entry name" value="TCS_sensor_his_kinase"/>
</dbReference>
<dbReference type="Proteomes" id="UP000291562">
    <property type="component" value="Chromosome"/>
</dbReference>
<dbReference type="SUPFAM" id="SSF47384">
    <property type="entry name" value="Homodimeric domain of signal transducing histidine kinase"/>
    <property type="match status" value="1"/>
</dbReference>
<reference evidence="13 14" key="1">
    <citation type="submission" date="2019-01" db="EMBL/GenBank/DDBJ databases">
        <title>Pseudolysobacter antarctica gen. nov., sp. nov., isolated from Fildes Peninsula, Antarctica.</title>
        <authorList>
            <person name="Wei Z."/>
            <person name="Peng F."/>
        </authorList>
    </citation>
    <scope>NUCLEOTIDE SEQUENCE [LARGE SCALE GENOMIC DNA]</scope>
    <source>
        <strain evidence="13 14">AQ6-296</strain>
    </source>
</reference>
<dbReference type="PROSITE" id="PS50109">
    <property type="entry name" value="HIS_KIN"/>
    <property type="match status" value="1"/>
</dbReference>
<feature type="transmembrane region" description="Helical" evidence="11">
    <location>
        <begin position="12"/>
        <end position="31"/>
    </location>
</feature>
<evidence type="ECO:0000256" key="1">
    <source>
        <dbReference type="ARBA" id="ARBA00000085"/>
    </source>
</evidence>
<dbReference type="InterPro" id="IPR036890">
    <property type="entry name" value="HATPase_C_sf"/>
</dbReference>
<dbReference type="SUPFAM" id="SSF55874">
    <property type="entry name" value="ATPase domain of HSP90 chaperone/DNA topoisomerase II/histidine kinase"/>
    <property type="match status" value="1"/>
</dbReference>
<protein>
    <recommendedName>
        <fullName evidence="3">histidine kinase</fullName>
        <ecNumber evidence="3">2.7.13.3</ecNumber>
    </recommendedName>
</protein>
<evidence type="ECO:0000256" key="5">
    <source>
        <dbReference type="ARBA" id="ARBA00022679"/>
    </source>
</evidence>
<dbReference type="OrthoDB" id="9804645at2"/>
<evidence type="ECO:0000256" key="3">
    <source>
        <dbReference type="ARBA" id="ARBA00012438"/>
    </source>
</evidence>
<keyword evidence="5" id="KW-0808">Transferase</keyword>
<dbReference type="Gene3D" id="3.30.565.10">
    <property type="entry name" value="Histidine kinase-like ATPase, C-terminal domain"/>
    <property type="match status" value="1"/>
</dbReference>
<dbReference type="RefSeq" id="WP_129834637.1">
    <property type="nucleotide sequence ID" value="NZ_CP035704.1"/>
</dbReference>
<accession>A0A411HM18</accession>
<evidence type="ECO:0000256" key="8">
    <source>
        <dbReference type="ARBA" id="ARBA00022989"/>
    </source>
</evidence>
<dbReference type="InterPro" id="IPR004358">
    <property type="entry name" value="Sig_transdc_His_kin-like_C"/>
</dbReference>
<keyword evidence="4" id="KW-0597">Phosphoprotein</keyword>
<keyword evidence="14" id="KW-1185">Reference proteome</keyword>
<keyword evidence="10 11" id="KW-0472">Membrane</keyword>
<dbReference type="CDD" id="cd00082">
    <property type="entry name" value="HisKA"/>
    <property type="match status" value="1"/>
</dbReference>
<dbReference type="PANTHER" id="PTHR45436:SF15">
    <property type="entry name" value="SENSOR HISTIDINE KINASE CUSS"/>
    <property type="match status" value="1"/>
</dbReference>
<dbReference type="SMART" id="SM00387">
    <property type="entry name" value="HATPase_c"/>
    <property type="match status" value="1"/>
</dbReference>
<keyword evidence="9" id="KW-0902">Two-component regulatory system</keyword>
<dbReference type="InterPro" id="IPR003594">
    <property type="entry name" value="HATPase_dom"/>
</dbReference>
<dbReference type="EC" id="2.7.13.3" evidence="3"/>
<sequence>MKSIRHQLLTRLLTGLAIGCLAVALCIYYVARTEIDELFDFALAVPDIDLSGGVGAHPSNSDMEQDFVVQFHDDDGKLSYSSQLIDSLPRVPDLGYSTVTLPSGKWRVYRAYNHGHYIQVAQSLEERRVLAADAALRTIMPLLLLLPVLGLLIWFTVGRGLRPLTHVASAVRQRTASVLNPLPSANIPIEVQPLVLAINDLLIRLSRALHGLRSFVADAAHELRTPLTAIRIQSQLVERAENNDERALAYADFRQGLDRATHLVTQLLALARHEQEREHPAWQSLDLLALARSGVAELAPLAAARDIDIGISGESAPIQGEAEALGVMICNLVDNAIRYTPEHGRVDVIVRHADAQAILEISDNGPGIAVDERERIFDRFYRSPGTRTTGSGLGLAIVKNIVLQHGASIELEDAMPEHGLLVRVRFTKSV</sequence>
<dbReference type="GO" id="GO:0005886">
    <property type="term" value="C:plasma membrane"/>
    <property type="evidence" value="ECO:0007669"/>
    <property type="project" value="TreeGrafter"/>
</dbReference>
<dbReference type="Gene3D" id="1.10.287.130">
    <property type="match status" value="1"/>
</dbReference>
<dbReference type="PRINTS" id="PR00344">
    <property type="entry name" value="BCTRLSENSOR"/>
</dbReference>
<evidence type="ECO:0000259" key="12">
    <source>
        <dbReference type="PROSITE" id="PS50109"/>
    </source>
</evidence>
<dbReference type="SMART" id="SM00388">
    <property type="entry name" value="HisKA"/>
    <property type="match status" value="1"/>
</dbReference>
<dbReference type="PANTHER" id="PTHR45436">
    <property type="entry name" value="SENSOR HISTIDINE KINASE YKOH"/>
    <property type="match status" value="1"/>
</dbReference>
<dbReference type="GO" id="GO:0000155">
    <property type="term" value="F:phosphorelay sensor kinase activity"/>
    <property type="evidence" value="ECO:0007669"/>
    <property type="project" value="InterPro"/>
</dbReference>
<dbReference type="InterPro" id="IPR005467">
    <property type="entry name" value="His_kinase_dom"/>
</dbReference>
<dbReference type="KEGG" id="xbc:ELE36_14880"/>
<evidence type="ECO:0000256" key="11">
    <source>
        <dbReference type="SAM" id="Phobius"/>
    </source>
</evidence>
<evidence type="ECO:0000256" key="9">
    <source>
        <dbReference type="ARBA" id="ARBA00023012"/>
    </source>
</evidence>
<keyword evidence="6 11" id="KW-0812">Transmembrane</keyword>
<evidence type="ECO:0000313" key="13">
    <source>
        <dbReference type="EMBL" id="QBB71538.1"/>
    </source>
</evidence>
<evidence type="ECO:0000256" key="6">
    <source>
        <dbReference type="ARBA" id="ARBA00022692"/>
    </source>
</evidence>
<dbReference type="EMBL" id="CP035704">
    <property type="protein sequence ID" value="QBB71538.1"/>
    <property type="molecule type" value="Genomic_DNA"/>
</dbReference>
<organism evidence="13 14">
    <name type="scientific">Pseudolysobacter antarcticus</name>
    <dbReference type="NCBI Taxonomy" id="2511995"/>
    <lineage>
        <taxon>Bacteria</taxon>
        <taxon>Pseudomonadati</taxon>
        <taxon>Pseudomonadota</taxon>
        <taxon>Gammaproteobacteria</taxon>
        <taxon>Lysobacterales</taxon>
        <taxon>Rhodanobacteraceae</taxon>
        <taxon>Pseudolysobacter</taxon>
    </lineage>
</organism>
<feature type="domain" description="Histidine kinase" evidence="12">
    <location>
        <begin position="218"/>
        <end position="430"/>
    </location>
</feature>
<gene>
    <name evidence="13" type="ORF">ELE36_14880</name>
</gene>
<evidence type="ECO:0000313" key="14">
    <source>
        <dbReference type="Proteomes" id="UP000291562"/>
    </source>
</evidence>